<dbReference type="InterPro" id="IPR002048">
    <property type="entry name" value="EF_hand_dom"/>
</dbReference>
<dbReference type="OrthoDB" id="26525at2759"/>
<dbReference type="InterPro" id="IPR042576">
    <property type="entry name" value="TRAF3IP1_N_sf"/>
</dbReference>
<dbReference type="VEuPathDB" id="FungiDB:H257_00980"/>
<reference evidence="4" key="1">
    <citation type="submission" date="2013-12" db="EMBL/GenBank/DDBJ databases">
        <title>The Genome Sequence of Aphanomyces astaci APO3.</title>
        <authorList>
            <consortium name="The Broad Institute Genomics Platform"/>
            <person name="Russ C."/>
            <person name="Tyler B."/>
            <person name="van West P."/>
            <person name="Dieguez-Uribeondo J."/>
            <person name="Young S.K."/>
            <person name="Zeng Q."/>
            <person name="Gargeya S."/>
            <person name="Fitzgerald M."/>
            <person name="Abouelleil A."/>
            <person name="Alvarado L."/>
            <person name="Chapman S.B."/>
            <person name="Gainer-Dewar J."/>
            <person name="Goldberg J."/>
            <person name="Griggs A."/>
            <person name="Gujja S."/>
            <person name="Hansen M."/>
            <person name="Howarth C."/>
            <person name="Imamovic A."/>
            <person name="Ireland A."/>
            <person name="Larimer J."/>
            <person name="McCowan C."/>
            <person name="Murphy C."/>
            <person name="Pearson M."/>
            <person name="Poon T.W."/>
            <person name="Priest M."/>
            <person name="Roberts A."/>
            <person name="Saif S."/>
            <person name="Shea T."/>
            <person name="Sykes S."/>
            <person name="Wortman J."/>
            <person name="Nusbaum C."/>
            <person name="Birren B."/>
        </authorList>
    </citation>
    <scope>NUCLEOTIDE SEQUENCE [LARGE SCALE GENOMIC DNA]</scope>
    <source>
        <strain evidence="4">APO3</strain>
    </source>
</reference>
<dbReference type="AlphaFoldDB" id="W4H642"/>
<dbReference type="PANTHER" id="PTHR31363">
    <property type="entry name" value="TRAF3-INTERACTING PROTEIN 1"/>
    <property type="match status" value="1"/>
</dbReference>
<evidence type="ECO:0000313" key="4">
    <source>
        <dbReference type="EMBL" id="ETV87382.1"/>
    </source>
</evidence>
<feature type="compositionally biased region" description="Basic and acidic residues" evidence="2">
    <location>
        <begin position="290"/>
        <end position="308"/>
    </location>
</feature>
<dbReference type="InterPro" id="IPR018799">
    <property type="entry name" value="TRAF3IP1"/>
</dbReference>
<proteinExistence type="predicted"/>
<evidence type="ECO:0000259" key="3">
    <source>
        <dbReference type="PROSITE" id="PS50222"/>
    </source>
</evidence>
<dbReference type="CDD" id="cd00051">
    <property type="entry name" value="EFh"/>
    <property type="match status" value="1"/>
</dbReference>
<feature type="compositionally biased region" description="Polar residues" evidence="2">
    <location>
        <begin position="442"/>
        <end position="455"/>
    </location>
</feature>
<dbReference type="GO" id="GO:0036064">
    <property type="term" value="C:ciliary basal body"/>
    <property type="evidence" value="ECO:0007669"/>
    <property type="project" value="TreeGrafter"/>
</dbReference>
<sequence>MSTEPLSEESESVIGLYQKLTGAAKFSVLVTKKVLVRPPFPFLHKLCSEAFGHTNIFTPLQLNLGNLVTRDQKAGFLVRALAFVTFTLRAVGADCVSVLLFVSPVQALAGLEVDRTHEFLDQLVSVHLLDNADAAKTLAAAEVLRKGENHLYTMAMKFRRGLTKVQAAVRLFLSNKASRGQALTTHDQTPVPGTEFLKLFEGFGTFKGVVRSASNGVYVVYYAQDGDEEELDEEEMLDVMRRSRDLEAAANVSVKVAPAPLATTTVPLPKASVAINMVPTNLFEDLERELPSRQQREDTSMEQLESKSHQPPLNESTSGEMQSTLVKRDGLATRGTRRRLNEATLGDTLDPMETFPPKRTPSPRLSSSKEAATTTKGEPAWRTKLLALVDPNGGVAVVPSPSSLQHSNSNPMGLAPPTLPKIAVPGGALKWTKRLKQPKPTDPSSRDSTTNSHLTKPTKKCASMGTRKSSIAAIISPNQRASPPKVKDATSISKLQPDATLFETSYPLSDDRTHQTVVLRAIVKRIDKYLRRKRMRVIDLFRYCDFDQCGHITPGGMEEVLRQMDIRLPPAEMEMFMRHLDTNQNGVIDVDEFESLVRVHRRTAARRDQLRQELPHVLKHDVVGSASLCRHHPPSSSVVPASLLPHKDQILHVTRLLNADGTGTVSATALAKAIGGLTVPKIPSDVVEAFVNDTCRPLHGLVFVCDIDRILAGPPAKGAGRKDNRFLDHTWLGQFDAQMEKVRGLGG</sequence>
<dbReference type="EMBL" id="KI913115">
    <property type="protein sequence ID" value="ETV87382.1"/>
    <property type="molecule type" value="Genomic_DNA"/>
</dbReference>
<feature type="region of interest" description="Disordered" evidence="2">
    <location>
        <begin position="290"/>
        <end position="379"/>
    </location>
</feature>
<evidence type="ECO:0000256" key="1">
    <source>
        <dbReference type="ARBA" id="ARBA00022837"/>
    </source>
</evidence>
<organism evidence="4">
    <name type="scientific">Aphanomyces astaci</name>
    <name type="common">Crayfish plague agent</name>
    <dbReference type="NCBI Taxonomy" id="112090"/>
    <lineage>
        <taxon>Eukaryota</taxon>
        <taxon>Sar</taxon>
        <taxon>Stramenopiles</taxon>
        <taxon>Oomycota</taxon>
        <taxon>Saprolegniomycetes</taxon>
        <taxon>Saprolegniales</taxon>
        <taxon>Verrucalvaceae</taxon>
        <taxon>Aphanomyces</taxon>
    </lineage>
</organism>
<dbReference type="GO" id="GO:0030992">
    <property type="term" value="C:intraciliary transport particle B"/>
    <property type="evidence" value="ECO:0007669"/>
    <property type="project" value="TreeGrafter"/>
</dbReference>
<protein>
    <recommendedName>
        <fullName evidence="3">EF-hand domain-containing protein</fullName>
    </recommendedName>
</protein>
<dbReference type="GO" id="GO:0060271">
    <property type="term" value="P:cilium assembly"/>
    <property type="evidence" value="ECO:0007669"/>
    <property type="project" value="TreeGrafter"/>
</dbReference>
<dbReference type="InterPro" id="IPR018247">
    <property type="entry name" value="EF_Hand_1_Ca_BS"/>
</dbReference>
<dbReference type="InterPro" id="IPR011992">
    <property type="entry name" value="EF-hand-dom_pair"/>
</dbReference>
<feature type="domain" description="EF-hand" evidence="3">
    <location>
        <begin position="568"/>
        <end position="603"/>
    </location>
</feature>
<dbReference type="PANTHER" id="PTHR31363:SF0">
    <property type="entry name" value="TRAF3-INTERACTING PROTEIN 1"/>
    <property type="match status" value="1"/>
</dbReference>
<dbReference type="GO" id="GO:0070507">
    <property type="term" value="P:regulation of microtubule cytoskeleton organization"/>
    <property type="evidence" value="ECO:0007669"/>
    <property type="project" value="TreeGrafter"/>
</dbReference>
<feature type="compositionally biased region" description="Polar residues" evidence="2">
    <location>
        <begin position="309"/>
        <end position="325"/>
    </location>
</feature>
<gene>
    <name evidence="4" type="ORF">H257_00980</name>
</gene>
<dbReference type="STRING" id="112090.W4H642"/>
<keyword evidence="1" id="KW-0106">Calcium</keyword>
<feature type="region of interest" description="Disordered" evidence="2">
    <location>
        <begin position="432"/>
        <end position="467"/>
    </location>
</feature>
<feature type="region of interest" description="Disordered" evidence="2">
    <location>
        <begin position="473"/>
        <end position="492"/>
    </location>
</feature>
<dbReference type="GO" id="GO:0005509">
    <property type="term" value="F:calcium ion binding"/>
    <property type="evidence" value="ECO:0007669"/>
    <property type="project" value="InterPro"/>
</dbReference>
<name>W4H642_APHAT</name>
<dbReference type="GO" id="GO:0042073">
    <property type="term" value="P:intraciliary transport"/>
    <property type="evidence" value="ECO:0007669"/>
    <property type="project" value="TreeGrafter"/>
</dbReference>
<feature type="compositionally biased region" description="Polar residues" evidence="2">
    <location>
        <begin position="363"/>
        <end position="376"/>
    </location>
</feature>
<dbReference type="GO" id="GO:0005930">
    <property type="term" value="C:axoneme"/>
    <property type="evidence" value="ECO:0007669"/>
    <property type="project" value="TreeGrafter"/>
</dbReference>
<dbReference type="GeneID" id="20802976"/>
<dbReference type="PROSITE" id="PS00018">
    <property type="entry name" value="EF_HAND_1"/>
    <property type="match status" value="1"/>
</dbReference>
<dbReference type="Pfam" id="PF13499">
    <property type="entry name" value="EF-hand_7"/>
    <property type="match status" value="1"/>
</dbReference>
<dbReference type="GO" id="GO:0008017">
    <property type="term" value="F:microtubule binding"/>
    <property type="evidence" value="ECO:0007669"/>
    <property type="project" value="InterPro"/>
</dbReference>
<dbReference type="Gene3D" id="1.10.238.10">
    <property type="entry name" value="EF-hand"/>
    <property type="match status" value="1"/>
</dbReference>
<dbReference type="RefSeq" id="XP_009822245.1">
    <property type="nucleotide sequence ID" value="XM_009823943.1"/>
</dbReference>
<accession>W4H642</accession>
<dbReference type="Gene3D" id="1.10.418.50">
    <property type="entry name" value="Microtubule-binding protein MIP-T3"/>
    <property type="match status" value="1"/>
</dbReference>
<evidence type="ECO:0000256" key="2">
    <source>
        <dbReference type="SAM" id="MobiDB-lite"/>
    </source>
</evidence>
<dbReference type="PROSITE" id="PS50222">
    <property type="entry name" value="EF_HAND_2"/>
    <property type="match status" value="1"/>
</dbReference>
<dbReference type="SUPFAM" id="SSF47473">
    <property type="entry name" value="EF-hand"/>
    <property type="match status" value="1"/>
</dbReference>